<feature type="transmembrane region" description="Helical" evidence="8">
    <location>
        <begin position="10"/>
        <end position="28"/>
    </location>
</feature>
<proteinExistence type="predicted"/>
<dbReference type="SMART" id="SM00388">
    <property type="entry name" value="HisKA"/>
    <property type="match status" value="1"/>
</dbReference>
<dbReference type="Pfam" id="PF02518">
    <property type="entry name" value="HATPase_c"/>
    <property type="match status" value="1"/>
</dbReference>
<dbReference type="PROSITE" id="PS50110">
    <property type="entry name" value="RESPONSE_REGULATORY"/>
    <property type="match status" value="1"/>
</dbReference>
<dbReference type="InterPro" id="IPR006189">
    <property type="entry name" value="CHASE_dom"/>
</dbReference>
<evidence type="ECO:0000256" key="7">
    <source>
        <dbReference type="SAM" id="Coils"/>
    </source>
</evidence>
<feature type="transmembrane region" description="Helical" evidence="8">
    <location>
        <begin position="258"/>
        <end position="278"/>
    </location>
</feature>
<evidence type="ECO:0000256" key="3">
    <source>
        <dbReference type="ARBA" id="ARBA00022553"/>
    </source>
</evidence>
<dbReference type="PRINTS" id="PR00344">
    <property type="entry name" value="BCTRLSENSOR"/>
</dbReference>
<dbReference type="EMBL" id="JAFLNL010000009">
    <property type="protein sequence ID" value="MBO0355307.1"/>
    <property type="molecule type" value="Genomic_DNA"/>
</dbReference>
<gene>
    <name evidence="11" type="ORF">J0656_14890</name>
</gene>
<dbReference type="InterPro" id="IPR004358">
    <property type="entry name" value="Sig_transdc_His_kin-like_C"/>
</dbReference>
<evidence type="ECO:0000259" key="10">
    <source>
        <dbReference type="PROSITE" id="PS50110"/>
    </source>
</evidence>
<evidence type="ECO:0000256" key="6">
    <source>
        <dbReference type="PROSITE-ProRule" id="PRU00169"/>
    </source>
</evidence>
<dbReference type="Gene3D" id="3.40.50.2300">
    <property type="match status" value="1"/>
</dbReference>
<evidence type="ECO:0000313" key="11">
    <source>
        <dbReference type="EMBL" id="MBO0355307.1"/>
    </source>
</evidence>
<dbReference type="PANTHER" id="PTHR43047:SF69">
    <property type="entry name" value="HISTIDINE KINASE CONTAINING CHEY-HOMOLOGOUS RECEIVER DOMAIN-RELATED"/>
    <property type="match status" value="1"/>
</dbReference>
<keyword evidence="3 6" id="KW-0597">Phosphoprotein</keyword>
<protein>
    <recommendedName>
        <fullName evidence="2">histidine kinase</fullName>
        <ecNumber evidence="2">2.7.13.3</ecNumber>
    </recommendedName>
</protein>
<comment type="caution">
    <text evidence="11">The sequence shown here is derived from an EMBL/GenBank/DDBJ whole genome shotgun (WGS) entry which is preliminary data.</text>
</comment>
<dbReference type="InterPro" id="IPR036890">
    <property type="entry name" value="HATPase_C_sf"/>
</dbReference>
<evidence type="ECO:0000259" key="9">
    <source>
        <dbReference type="PROSITE" id="PS50109"/>
    </source>
</evidence>
<dbReference type="SUPFAM" id="SSF55874">
    <property type="entry name" value="ATPase domain of HSP90 chaperone/DNA topoisomerase II/histidine kinase"/>
    <property type="match status" value="1"/>
</dbReference>
<accession>A0ABS3G8A9</accession>
<dbReference type="CDD" id="cd00082">
    <property type="entry name" value="HisKA"/>
    <property type="match status" value="1"/>
</dbReference>
<evidence type="ECO:0000256" key="1">
    <source>
        <dbReference type="ARBA" id="ARBA00000085"/>
    </source>
</evidence>
<evidence type="ECO:0000256" key="2">
    <source>
        <dbReference type="ARBA" id="ARBA00012438"/>
    </source>
</evidence>
<keyword evidence="8" id="KW-0472">Membrane</keyword>
<dbReference type="CDD" id="cd17546">
    <property type="entry name" value="REC_hyHK_CKI1_RcsC-like"/>
    <property type="match status" value="1"/>
</dbReference>
<keyword evidence="8" id="KW-1133">Transmembrane helix</keyword>
<feature type="domain" description="Histidine kinase" evidence="9">
    <location>
        <begin position="322"/>
        <end position="542"/>
    </location>
</feature>
<evidence type="ECO:0000313" key="12">
    <source>
        <dbReference type="Proteomes" id="UP000664044"/>
    </source>
</evidence>
<dbReference type="InterPro" id="IPR036097">
    <property type="entry name" value="HisK_dim/P_sf"/>
</dbReference>
<dbReference type="InterPro" id="IPR003661">
    <property type="entry name" value="HisK_dim/P_dom"/>
</dbReference>
<dbReference type="InterPro" id="IPR003594">
    <property type="entry name" value="HATPase_dom"/>
</dbReference>
<evidence type="ECO:0000256" key="8">
    <source>
        <dbReference type="SAM" id="Phobius"/>
    </source>
</evidence>
<evidence type="ECO:0000256" key="5">
    <source>
        <dbReference type="ARBA" id="ARBA00022777"/>
    </source>
</evidence>
<dbReference type="SUPFAM" id="SSF47384">
    <property type="entry name" value="Homodimeric domain of signal transducing histidine kinase"/>
    <property type="match status" value="1"/>
</dbReference>
<feature type="domain" description="Response regulatory" evidence="10">
    <location>
        <begin position="563"/>
        <end position="677"/>
    </location>
</feature>
<dbReference type="RefSeq" id="WP_207035291.1">
    <property type="nucleotide sequence ID" value="NZ_JAFLNL010000009.1"/>
</dbReference>
<keyword evidence="7" id="KW-0175">Coiled coil</keyword>
<dbReference type="InterPro" id="IPR005467">
    <property type="entry name" value="His_kinase_dom"/>
</dbReference>
<dbReference type="InterPro" id="IPR011006">
    <property type="entry name" value="CheY-like_superfamily"/>
</dbReference>
<dbReference type="Pfam" id="PF00072">
    <property type="entry name" value="Response_reg"/>
    <property type="match status" value="1"/>
</dbReference>
<feature type="coiled-coil region" evidence="7">
    <location>
        <begin position="288"/>
        <end position="315"/>
    </location>
</feature>
<dbReference type="SMART" id="SM00387">
    <property type="entry name" value="HATPase_c"/>
    <property type="match status" value="1"/>
</dbReference>
<organism evidence="11 12">
    <name type="scientific">Flagellimonas aurea</name>
    <dbReference type="NCBI Taxonomy" id="2915619"/>
    <lineage>
        <taxon>Bacteria</taxon>
        <taxon>Pseudomonadati</taxon>
        <taxon>Bacteroidota</taxon>
        <taxon>Flavobacteriia</taxon>
        <taxon>Flavobacteriales</taxon>
        <taxon>Flavobacteriaceae</taxon>
        <taxon>Flagellimonas</taxon>
    </lineage>
</organism>
<keyword evidence="8" id="KW-0812">Transmembrane</keyword>
<keyword evidence="12" id="KW-1185">Reference proteome</keyword>
<dbReference type="Gene3D" id="1.10.287.130">
    <property type="match status" value="1"/>
</dbReference>
<dbReference type="SMART" id="SM01079">
    <property type="entry name" value="CHASE"/>
    <property type="match status" value="1"/>
</dbReference>
<keyword evidence="4" id="KW-0808">Transferase</keyword>
<dbReference type="PANTHER" id="PTHR43047">
    <property type="entry name" value="TWO-COMPONENT HISTIDINE PROTEIN KINASE"/>
    <property type="match status" value="1"/>
</dbReference>
<dbReference type="SUPFAM" id="SSF52172">
    <property type="entry name" value="CheY-like"/>
    <property type="match status" value="1"/>
</dbReference>
<dbReference type="Proteomes" id="UP000664044">
    <property type="component" value="Unassembled WGS sequence"/>
</dbReference>
<evidence type="ECO:0000256" key="4">
    <source>
        <dbReference type="ARBA" id="ARBA00022679"/>
    </source>
</evidence>
<dbReference type="SMART" id="SM00448">
    <property type="entry name" value="REC"/>
    <property type="match status" value="1"/>
</dbReference>
<dbReference type="EC" id="2.7.13.3" evidence="2"/>
<dbReference type="CDD" id="cd16922">
    <property type="entry name" value="HATPase_EvgS-ArcB-TorS-like"/>
    <property type="match status" value="1"/>
</dbReference>
<keyword evidence="5" id="KW-0418">Kinase</keyword>
<dbReference type="PROSITE" id="PS50109">
    <property type="entry name" value="HIS_KIN"/>
    <property type="match status" value="1"/>
</dbReference>
<feature type="modified residue" description="4-aspartylphosphate" evidence="6">
    <location>
        <position position="612"/>
    </location>
</feature>
<comment type="catalytic activity">
    <reaction evidence="1">
        <text>ATP + protein L-histidine = ADP + protein N-phospho-L-histidine.</text>
        <dbReference type="EC" id="2.7.13.3"/>
    </reaction>
</comment>
<name>A0ABS3G8A9_9FLAO</name>
<dbReference type="Pfam" id="PF00512">
    <property type="entry name" value="HisKA"/>
    <property type="match status" value="1"/>
</dbReference>
<sequence length="681" mass="77147">MPLISSKKELIFPLAIFVFFIAIVFALWNNSLNTQKSSYIREIQNTGSLRAKEFFSLVEYNIKSLENLKQRIEMTNGSYFDYWERDATLIMAQNSSFRFVEWLDSSMVIQKVIPIEENKAAIGLDLTTHPRYPEWQKHISDSTTNISPWTKLYQGGSAFLVDAPVYLNGRFMGSVTAGMDFTGPFNELVAELDKYAIQVEDETGTIFYSKNNPRTNEIGKEFIFTTSFEVDALDGQTWKFSLMPAELNFLAERKQSTYIYLAFGLLLSLLTSSLIYFYRSSRKKNKNLHDANLKLKDLNTSLKKEQLRAEKASKSKTEFISNMSHEIRTPLNAIIGFIEVLKLSEIQSSLQEYLSLMDISSKKLLLLVNDILEIDKIESGKTTFRNDIFFPLDELKNIIRIYRRTAEEKGLYINLDQVSQSQMEAFGDIGKYGQIITNILRNSLKFTETGGITISYEEHIEDNDLSIAISIKDSGIGIPKDKLNTIFDRFTQVEVGKAKRHEGSGLGLYITSKLVELLEGKIDVTSQENLGTEFHLSLKFPVSDSSGSVNSKGQESIDLSGCRVLIVDDNRVNVIVLQKTLENLGVHSDSVSNGVEAIEAVKRNGYHLVFMDVHMPKMDGFKATMEIRKFNETIGIIGLSADVTKEAIDEAKGVGMNDYFTKPISFDKLRKHLPNYLIKIS</sequence>
<dbReference type="Gene3D" id="3.30.565.10">
    <property type="entry name" value="Histidine kinase-like ATPase, C-terminal domain"/>
    <property type="match status" value="1"/>
</dbReference>
<reference evidence="11 12" key="1">
    <citation type="submission" date="2021-03" db="EMBL/GenBank/DDBJ databases">
        <title>Muricauda lutimaris sp. nov. and Muricauda ruestringensis sp. nov, two marine members of the Flavobacteriaceae isolated from deep sea sediments of Western Pacific.</title>
        <authorList>
            <person name="Zhao S."/>
            <person name="Liu R."/>
        </authorList>
    </citation>
    <scope>NUCLEOTIDE SEQUENCE [LARGE SCALE GENOMIC DNA]</scope>
    <source>
        <strain evidence="11 12">BC31-1-A7</strain>
    </source>
</reference>
<dbReference type="InterPro" id="IPR001789">
    <property type="entry name" value="Sig_transdc_resp-reg_receiver"/>
</dbReference>